<gene>
    <name evidence="2" type="ORF">Taro_016381</name>
</gene>
<dbReference type="Proteomes" id="UP000652761">
    <property type="component" value="Unassembled WGS sequence"/>
</dbReference>
<dbReference type="EMBL" id="NMUH01000724">
    <property type="protein sequence ID" value="MQL83894.1"/>
    <property type="molecule type" value="Genomic_DNA"/>
</dbReference>
<organism evidence="2 3">
    <name type="scientific">Colocasia esculenta</name>
    <name type="common">Wild taro</name>
    <name type="synonym">Arum esculentum</name>
    <dbReference type="NCBI Taxonomy" id="4460"/>
    <lineage>
        <taxon>Eukaryota</taxon>
        <taxon>Viridiplantae</taxon>
        <taxon>Streptophyta</taxon>
        <taxon>Embryophyta</taxon>
        <taxon>Tracheophyta</taxon>
        <taxon>Spermatophyta</taxon>
        <taxon>Magnoliopsida</taxon>
        <taxon>Liliopsida</taxon>
        <taxon>Araceae</taxon>
        <taxon>Aroideae</taxon>
        <taxon>Colocasieae</taxon>
        <taxon>Colocasia</taxon>
    </lineage>
</organism>
<keyword evidence="1" id="KW-1133">Transmembrane helix</keyword>
<proteinExistence type="predicted"/>
<reference evidence="2" key="1">
    <citation type="submission" date="2017-07" db="EMBL/GenBank/DDBJ databases">
        <title>Taro Niue Genome Assembly and Annotation.</title>
        <authorList>
            <person name="Atibalentja N."/>
            <person name="Keating K."/>
            <person name="Fields C.J."/>
        </authorList>
    </citation>
    <scope>NUCLEOTIDE SEQUENCE</scope>
    <source>
        <strain evidence="2">Niue_2</strain>
        <tissue evidence="2">Leaf</tissue>
    </source>
</reference>
<keyword evidence="1" id="KW-0812">Transmembrane</keyword>
<protein>
    <submittedName>
        <fullName evidence="2">Uncharacterized protein</fullName>
    </submittedName>
</protein>
<sequence>MCGAAAVAVQRGSGAGPPVIPLAGPHSTIALALVCPRAPTSLSDPPSSRHWTARGGVRNPAVSCSFGCPPREEHILLVEESGIAAVLPSMFPVGVDAAGSMESLIAKFLPVARFPVPDVGHAVLRLFTFLLLSLLPGWCWLVWYSIQGRWMASRKVGRAGGEVIEESLIRGADSWGIGLFGHGSLNFSHQVFTPEHCFEYHV</sequence>
<keyword evidence="3" id="KW-1185">Reference proteome</keyword>
<evidence type="ECO:0000313" key="3">
    <source>
        <dbReference type="Proteomes" id="UP000652761"/>
    </source>
</evidence>
<comment type="caution">
    <text evidence="2">The sequence shown here is derived from an EMBL/GenBank/DDBJ whole genome shotgun (WGS) entry which is preliminary data.</text>
</comment>
<evidence type="ECO:0000313" key="2">
    <source>
        <dbReference type="EMBL" id="MQL83894.1"/>
    </source>
</evidence>
<name>A0A843UQ14_COLES</name>
<feature type="transmembrane region" description="Helical" evidence="1">
    <location>
        <begin position="122"/>
        <end position="146"/>
    </location>
</feature>
<dbReference type="AlphaFoldDB" id="A0A843UQ14"/>
<accession>A0A843UQ14</accession>
<evidence type="ECO:0000256" key="1">
    <source>
        <dbReference type="SAM" id="Phobius"/>
    </source>
</evidence>
<keyword evidence="1" id="KW-0472">Membrane</keyword>